<dbReference type="STRING" id="329726.AM1_4327"/>
<dbReference type="InterPro" id="IPR036390">
    <property type="entry name" value="WH_DNA-bd_sf"/>
</dbReference>
<dbReference type="Pfam" id="PF03551">
    <property type="entry name" value="PadR"/>
    <property type="match status" value="1"/>
</dbReference>
<reference evidence="2 3" key="1">
    <citation type="journal article" date="2008" name="Proc. Natl. Acad. Sci. U.S.A.">
        <title>Niche adaptation and genome expansion in the chlorophyll d-producing cyanobacterium Acaryochloris marina.</title>
        <authorList>
            <person name="Swingley W.D."/>
            <person name="Chen M."/>
            <person name="Cheung P.C."/>
            <person name="Conrad A.L."/>
            <person name="Dejesa L.C."/>
            <person name="Hao J."/>
            <person name="Honchak B.M."/>
            <person name="Karbach L.E."/>
            <person name="Kurdoglu A."/>
            <person name="Lahiri S."/>
            <person name="Mastrian S.D."/>
            <person name="Miyashita H."/>
            <person name="Page L."/>
            <person name="Ramakrishna P."/>
            <person name="Satoh S."/>
            <person name="Sattley W.M."/>
            <person name="Shimada Y."/>
            <person name="Taylor H.L."/>
            <person name="Tomo T."/>
            <person name="Tsuchiya T."/>
            <person name="Wang Z.T."/>
            <person name="Raymond J."/>
            <person name="Mimuro M."/>
            <person name="Blankenship R.E."/>
            <person name="Touchman J.W."/>
        </authorList>
    </citation>
    <scope>NUCLEOTIDE SEQUENCE [LARGE SCALE GENOMIC DNA]</scope>
    <source>
        <strain evidence="3">MBIC 11017</strain>
    </source>
</reference>
<dbReference type="eggNOG" id="COG1695">
    <property type="taxonomic scope" value="Bacteria"/>
</dbReference>
<proteinExistence type="predicted"/>
<dbReference type="HOGENOM" id="CLU_141073_0_0_3"/>
<accession>B0CDV4</accession>
<keyword evidence="3" id="KW-1185">Reference proteome</keyword>
<dbReference type="AlphaFoldDB" id="B0CDV4"/>
<dbReference type="EMBL" id="CP000828">
    <property type="protein sequence ID" value="ABW29306.1"/>
    <property type="molecule type" value="Genomic_DNA"/>
</dbReference>
<dbReference type="KEGG" id="amr:AM1_4327"/>
<dbReference type="InterPro" id="IPR005149">
    <property type="entry name" value="Tscrpt_reg_PadR_N"/>
</dbReference>
<evidence type="ECO:0000313" key="3">
    <source>
        <dbReference type="Proteomes" id="UP000000268"/>
    </source>
</evidence>
<protein>
    <submittedName>
        <fullName evidence="2">Circadian period extender Pex</fullName>
    </submittedName>
</protein>
<evidence type="ECO:0000313" key="2">
    <source>
        <dbReference type="EMBL" id="ABW29306.1"/>
    </source>
</evidence>
<feature type="domain" description="Transcription regulator PadR N-terminal" evidence="1">
    <location>
        <begin position="29"/>
        <end position="97"/>
    </location>
</feature>
<name>B0CDV4_ACAM1</name>
<organism evidence="2 3">
    <name type="scientific">Acaryochloris marina (strain MBIC 11017)</name>
    <dbReference type="NCBI Taxonomy" id="329726"/>
    <lineage>
        <taxon>Bacteria</taxon>
        <taxon>Bacillati</taxon>
        <taxon>Cyanobacteriota</taxon>
        <taxon>Cyanophyceae</taxon>
        <taxon>Acaryochloridales</taxon>
        <taxon>Acaryochloridaceae</taxon>
        <taxon>Acaryochloris</taxon>
    </lineage>
</organism>
<dbReference type="Proteomes" id="UP000000268">
    <property type="component" value="Chromosome"/>
</dbReference>
<dbReference type="SUPFAM" id="SSF46785">
    <property type="entry name" value="Winged helix' DNA-binding domain"/>
    <property type="match status" value="1"/>
</dbReference>
<sequence>MTMNVQDIHQYFKNPPPVYITKEVAVCYILTVLLEEGDSYGTALLKHIRANHPPYRISDTVLYAALNFLIDEEMLSGYWQNESGRGRPRRMYQVAEGREEDAKNLSQLWLKFLGKDPALTESLVLT</sequence>
<dbReference type="InterPro" id="IPR036388">
    <property type="entry name" value="WH-like_DNA-bd_sf"/>
</dbReference>
<gene>
    <name evidence="2" type="primary">pex</name>
    <name evidence="2" type="ordered locus">AM1_4327</name>
</gene>
<evidence type="ECO:0000259" key="1">
    <source>
        <dbReference type="Pfam" id="PF03551"/>
    </source>
</evidence>
<dbReference type="Gene3D" id="1.10.10.10">
    <property type="entry name" value="Winged helix-like DNA-binding domain superfamily/Winged helix DNA-binding domain"/>
    <property type="match status" value="1"/>
</dbReference>